<accession>A0A7J9MWS4</accession>
<organism evidence="2 3">
    <name type="scientific">Gossypium schwendimanii</name>
    <name type="common">Cotton</name>
    <dbReference type="NCBI Taxonomy" id="34291"/>
    <lineage>
        <taxon>Eukaryota</taxon>
        <taxon>Viridiplantae</taxon>
        <taxon>Streptophyta</taxon>
        <taxon>Embryophyta</taxon>
        <taxon>Tracheophyta</taxon>
        <taxon>Spermatophyta</taxon>
        <taxon>Magnoliopsida</taxon>
        <taxon>eudicotyledons</taxon>
        <taxon>Gunneridae</taxon>
        <taxon>Pentapetalae</taxon>
        <taxon>rosids</taxon>
        <taxon>malvids</taxon>
        <taxon>Malvales</taxon>
        <taxon>Malvaceae</taxon>
        <taxon>Malvoideae</taxon>
        <taxon>Gossypium</taxon>
    </lineage>
</organism>
<gene>
    <name evidence="2" type="ORF">Goshw_003335</name>
</gene>
<proteinExistence type="predicted"/>
<feature type="non-terminal residue" evidence="2">
    <location>
        <position position="1"/>
    </location>
</feature>
<dbReference type="AlphaFoldDB" id="A0A7J9MWS4"/>
<evidence type="ECO:0000313" key="2">
    <source>
        <dbReference type="EMBL" id="MBA0875573.1"/>
    </source>
</evidence>
<comment type="caution">
    <text evidence="2">The sequence shown here is derived from an EMBL/GenBank/DDBJ whole genome shotgun (WGS) entry which is preliminary data.</text>
</comment>
<dbReference type="OrthoDB" id="996079at2759"/>
<dbReference type="EMBL" id="JABFAF010050127">
    <property type="protein sequence ID" value="MBA0875573.1"/>
    <property type="molecule type" value="Genomic_DNA"/>
</dbReference>
<protein>
    <submittedName>
        <fullName evidence="2">Uncharacterized protein</fullName>
    </submittedName>
</protein>
<evidence type="ECO:0000313" key="3">
    <source>
        <dbReference type="Proteomes" id="UP000593576"/>
    </source>
</evidence>
<reference evidence="2 3" key="1">
    <citation type="journal article" date="2019" name="Genome Biol. Evol.">
        <title>Insights into the evolution of the New World diploid cottons (Gossypium, subgenus Houzingenia) based on genome sequencing.</title>
        <authorList>
            <person name="Grover C.E."/>
            <person name="Arick M.A. 2nd"/>
            <person name="Thrash A."/>
            <person name="Conover J.L."/>
            <person name="Sanders W.S."/>
            <person name="Peterson D.G."/>
            <person name="Frelichowski J.E."/>
            <person name="Scheffler J.A."/>
            <person name="Scheffler B.E."/>
            <person name="Wendel J.F."/>
        </authorList>
    </citation>
    <scope>NUCLEOTIDE SEQUENCE [LARGE SCALE GENOMIC DNA]</scope>
    <source>
        <strain evidence="2">1</strain>
        <tissue evidence="2">Leaf</tissue>
    </source>
</reference>
<feature type="region of interest" description="Disordered" evidence="1">
    <location>
        <begin position="98"/>
        <end position="120"/>
    </location>
</feature>
<sequence length="120" mass="13945">MEMWEDKYEYIPTREPIIIPELACVSEYMPWFRIHGKPYLLTAEERQRQILMMLGAFPNPFIYPNPYMYPFPSPMAGWSQWPSLAPFPVTPSRPLMYRPAGHEGLQEGPSGSSSFYQSPP</sequence>
<name>A0A7J9MWS4_GOSSC</name>
<keyword evidence="3" id="KW-1185">Reference proteome</keyword>
<feature type="compositionally biased region" description="Polar residues" evidence="1">
    <location>
        <begin position="109"/>
        <end position="120"/>
    </location>
</feature>
<evidence type="ECO:0000256" key="1">
    <source>
        <dbReference type="SAM" id="MobiDB-lite"/>
    </source>
</evidence>
<dbReference type="Proteomes" id="UP000593576">
    <property type="component" value="Unassembled WGS sequence"/>
</dbReference>